<comment type="caution">
    <text evidence="2">The sequence shown here is derived from an EMBL/GenBank/DDBJ whole genome shotgun (WGS) entry which is preliminary data.</text>
</comment>
<accession>A0A7J8ZMF0</accession>
<dbReference type="Pfam" id="PF25102">
    <property type="entry name" value="DUF7810"/>
    <property type="match status" value="2"/>
</dbReference>
<keyword evidence="3" id="KW-1185">Reference proteome</keyword>
<evidence type="ECO:0000256" key="1">
    <source>
        <dbReference type="SAM" id="Phobius"/>
    </source>
</evidence>
<feature type="transmembrane region" description="Helical" evidence="1">
    <location>
        <begin position="201"/>
        <end position="224"/>
    </location>
</feature>
<proteinExistence type="predicted"/>
<organism evidence="2 3">
    <name type="scientific">Gossypium laxum</name>
    <dbReference type="NCBI Taxonomy" id="34288"/>
    <lineage>
        <taxon>Eukaryota</taxon>
        <taxon>Viridiplantae</taxon>
        <taxon>Streptophyta</taxon>
        <taxon>Embryophyta</taxon>
        <taxon>Tracheophyta</taxon>
        <taxon>Spermatophyta</taxon>
        <taxon>Magnoliopsida</taxon>
        <taxon>eudicotyledons</taxon>
        <taxon>Gunneridae</taxon>
        <taxon>Pentapetalae</taxon>
        <taxon>rosids</taxon>
        <taxon>malvids</taxon>
        <taxon>Malvales</taxon>
        <taxon>Malvaceae</taxon>
        <taxon>Malvoideae</taxon>
        <taxon>Gossypium</taxon>
    </lineage>
</organism>
<evidence type="ECO:0000313" key="2">
    <source>
        <dbReference type="EMBL" id="MBA0712534.1"/>
    </source>
</evidence>
<gene>
    <name evidence="2" type="ORF">Golax_011633</name>
</gene>
<name>A0A7J8ZMF0_9ROSI</name>
<dbReference type="PANTHER" id="PTHR35736">
    <property type="entry name" value="EXPRESSED PROTEIN"/>
    <property type="match status" value="1"/>
</dbReference>
<feature type="non-terminal residue" evidence="2">
    <location>
        <position position="448"/>
    </location>
</feature>
<feature type="transmembrane region" description="Helical" evidence="1">
    <location>
        <begin position="12"/>
        <end position="31"/>
    </location>
</feature>
<keyword evidence="1" id="KW-0472">Membrane</keyword>
<dbReference type="InterPro" id="IPR056712">
    <property type="entry name" value="DUF7810"/>
</dbReference>
<dbReference type="PANTHER" id="PTHR35736:SF1">
    <property type="entry name" value="EXPRESSED PROTEIN"/>
    <property type="match status" value="1"/>
</dbReference>
<reference evidence="2 3" key="1">
    <citation type="journal article" date="2019" name="Genome Biol. Evol.">
        <title>Insights into the evolution of the New World diploid cottons (Gossypium, subgenus Houzingenia) based on genome sequencing.</title>
        <authorList>
            <person name="Grover C.E."/>
            <person name="Arick M.A. 2nd"/>
            <person name="Thrash A."/>
            <person name="Conover J.L."/>
            <person name="Sanders W.S."/>
            <person name="Peterson D.G."/>
            <person name="Frelichowski J.E."/>
            <person name="Scheffler J.A."/>
            <person name="Scheffler B.E."/>
            <person name="Wendel J.F."/>
        </authorList>
    </citation>
    <scope>NUCLEOTIDE SEQUENCE [LARGE SCALE GENOMIC DNA]</scope>
    <source>
        <strain evidence="2">4</strain>
        <tissue evidence="2">Leaf</tissue>
    </source>
</reference>
<keyword evidence="1" id="KW-0812">Transmembrane</keyword>
<evidence type="ECO:0000313" key="3">
    <source>
        <dbReference type="Proteomes" id="UP000593574"/>
    </source>
</evidence>
<dbReference type="EMBL" id="JABEZV010000006">
    <property type="protein sequence ID" value="MBA0712534.1"/>
    <property type="molecule type" value="Genomic_DNA"/>
</dbReference>
<dbReference type="Proteomes" id="UP000593574">
    <property type="component" value="Unassembled WGS sequence"/>
</dbReference>
<protein>
    <submittedName>
        <fullName evidence="2">Uncharacterized protein</fullName>
    </submittedName>
</protein>
<keyword evidence="1" id="KW-1133">Transmembrane helix</keyword>
<dbReference type="AlphaFoldDB" id="A0A7J8ZMF0"/>
<sequence>MRYGISRRKRALLRYLFILFAAFTFITRLMLTLRSLDAPPTTTITTSNGAMLDLPAELELVDLKRVAFLSSAETPIQARPKAKNCATVDEMGKVFKGRILKDSLRVRKLIQTHFSVNGAPRIRELPPEQFCRHGFVIGKASEAGFGNEMYKLLTAAALSVMLNRSLIIGQTRHIIDLEENKLFRNEKAILESKHGSVIKNLFMIFYVIAVMFSCFSCAHLCLFFDFSLFRGKYPFGDYILYSNLTFTLREVKHLWRQNGCLKKYGRHLVMRIDDFEKPTKTNALCGNWRKWPQPIIWYQGTTDAVAAQFFLKNVHPDMRNAVSELFGKPESLQSRPNVFGELMRILISPSREVEEAVNWVIGNGGRDPDITLHMRMLMNRSVRAAQAALNCLKRAIRNLQQGSRPRVVVISDNPSFIKGITPNISEVAEVMFPPIPTFFSPKHTIKEQ</sequence>